<evidence type="ECO:0000256" key="2">
    <source>
        <dbReference type="ARBA" id="ARBA00022714"/>
    </source>
</evidence>
<dbReference type="InterPro" id="IPR045605">
    <property type="entry name" value="KshA-like_C"/>
</dbReference>
<dbReference type="SUPFAM" id="SSF50022">
    <property type="entry name" value="ISP domain"/>
    <property type="match status" value="1"/>
</dbReference>
<evidence type="ECO:0000259" key="7">
    <source>
        <dbReference type="PROSITE" id="PS51296"/>
    </source>
</evidence>
<dbReference type="PANTHER" id="PTHR21266:SF60">
    <property type="entry name" value="3-KETOSTEROID-9-ALPHA-MONOOXYGENASE, OXYGENASE COMPONENT"/>
    <property type="match status" value="1"/>
</dbReference>
<keyword evidence="9" id="KW-1185">Reference proteome</keyword>
<evidence type="ECO:0000256" key="6">
    <source>
        <dbReference type="ARBA" id="ARBA00023014"/>
    </source>
</evidence>
<dbReference type="AlphaFoldDB" id="A0A7W4Z608"/>
<name>A0A7W4Z608_9GAMM</name>
<organism evidence="8 9">
    <name type="scientific">Litorivivens lipolytica</name>
    <dbReference type="NCBI Taxonomy" id="1524264"/>
    <lineage>
        <taxon>Bacteria</taxon>
        <taxon>Pseudomonadati</taxon>
        <taxon>Pseudomonadota</taxon>
        <taxon>Gammaproteobacteria</taxon>
        <taxon>Litorivivens</taxon>
    </lineage>
</organism>
<comment type="caution">
    <text evidence="8">The sequence shown here is derived from an EMBL/GenBank/DDBJ whole genome shotgun (WGS) entry which is preliminary data.</text>
</comment>
<dbReference type="Gene3D" id="2.102.10.10">
    <property type="entry name" value="Rieske [2Fe-2S] iron-sulphur domain"/>
    <property type="match status" value="1"/>
</dbReference>
<keyword evidence="6" id="KW-0411">Iron-sulfur</keyword>
<dbReference type="PANTHER" id="PTHR21266">
    <property type="entry name" value="IRON-SULFUR DOMAIN CONTAINING PROTEIN"/>
    <property type="match status" value="1"/>
</dbReference>
<dbReference type="CDD" id="cd03469">
    <property type="entry name" value="Rieske_RO_Alpha_N"/>
    <property type="match status" value="1"/>
</dbReference>
<evidence type="ECO:0000313" key="9">
    <source>
        <dbReference type="Proteomes" id="UP000537130"/>
    </source>
</evidence>
<dbReference type="InterPro" id="IPR017941">
    <property type="entry name" value="Rieske_2Fe-2S"/>
</dbReference>
<dbReference type="Proteomes" id="UP000537130">
    <property type="component" value="Unassembled WGS sequence"/>
</dbReference>
<dbReference type="GO" id="GO:0005737">
    <property type="term" value="C:cytoplasm"/>
    <property type="evidence" value="ECO:0007669"/>
    <property type="project" value="TreeGrafter"/>
</dbReference>
<reference evidence="8 9" key="1">
    <citation type="submission" date="2020-08" db="EMBL/GenBank/DDBJ databases">
        <title>Genomic Encyclopedia of Type Strains, Phase III (KMG-III): the genomes of soil and plant-associated and newly described type strains.</title>
        <authorList>
            <person name="Whitman W."/>
        </authorList>
    </citation>
    <scope>NUCLEOTIDE SEQUENCE [LARGE SCALE GENOMIC DNA]</scope>
    <source>
        <strain evidence="8 9">CECT 8654</strain>
    </source>
</reference>
<evidence type="ECO:0000313" key="8">
    <source>
        <dbReference type="EMBL" id="MBB3048049.1"/>
    </source>
</evidence>
<dbReference type="GO" id="GO:0036200">
    <property type="term" value="F:3-ketosteroid 9-alpha-monooxygenase activity"/>
    <property type="evidence" value="ECO:0007669"/>
    <property type="project" value="UniProtKB-EC"/>
</dbReference>
<dbReference type="GO" id="GO:0046872">
    <property type="term" value="F:metal ion binding"/>
    <property type="evidence" value="ECO:0007669"/>
    <property type="project" value="UniProtKB-KW"/>
</dbReference>
<gene>
    <name evidence="8" type="ORF">FHR99_002315</name>
</gene>
<dbReference type="Gene3D" id="3.90.380.10">
    <property type="entry name" value="Naphthalene 1,2-dioxygenase Alpha Subunit, Chain A, domain 1"/>
    <property type="match status" value="1"/>
</dbReference>
<dbReference type="EC" id="1.14.15.30" evidence="8"/>
<protein>
    <submittedName>
        <fullName evidence="8">3-ketosteroid 9alpha-monooxygenase subunit A</fullName>
        <ecNumber evidence="8">1.14.15.30</ecNumber>
    </submittedName>
</protein>
<dbReference type="Pfam" id="PF19298">
    <property type="entry name" value="KshA_C"/>
    <property type="match status" value="1"/>
</dbReference>
<dbReference type="RefSeq" id="WP_183410817.1">
    <property type="nucleotide sequence ID" value="NZ_JACHWY010000002.1"/>
</dbReference>
<dbReference type="EMBL" id="JACHWY010000002">
    <property type="protein sequence ID" value="MBB3048049.1"/>
    <property type="molecule type" value="Genomic_DNA"/>
</dbReference>
<dbReference type="InterPro" id="IPR036922">
    <property type="entry name" value="Rieske_2Fe-2S_sf"/>
</dbReference>
<dbReference type="PROSITE" id="PS51296">
    <property type="entry name" value="RIESKE"/>
    <property type="match status" value="1"/>
</dbReference>
<sequence>MAKAEDYGLGPHTFPRGWFIVAEASELPQGRAIPLRFFGKDFALYRGESGRPIMLDAYCPHMQTHLAASDSTAIVQECKQIEGDSIRCPYHGWRFGPDGKCDDIPYFEGTFPRSAVIASYPVEEVMGCIMMWHDPEGGEPQYAPPKLKEWDDPSWVRWELDHLGELEMHPQEILDNMADVHHLGPTHGAPCEYFENEFRDHIYIQRQGGVHAGYNSMLRSSTWYTGPGVLLSKQSFGDVITYELIANTPVDDGVSKVWHAALAQGSSDTPSAEDIEAAKQIQAGALAAFAADFSVWKNKGSATRILQIQTDGPFATGRRWYKQFYDKAENAGTYQEKANGVHHVKNMATPPQEAMDFEGDLFEGIEKR</sequence>
<evidence type="ECO:0000256" key="3">
    <source>
        <dbReference type="ARBA" id="ARBA00022723"/>
    </source>
</evidence>
<evidence type="ECO:0000256" key="5">
    <source>
        <dbReference type="ARBA" id="ARBA00023004"/>
    </source>
</evidence>
<evidence type="ECO:0000256" key="4">
    <source>
        <dbReference type="ARBA" id="ARBA00023002"/>
    </source>
</evidence>
<accession>A0A7W4Z608</accession>
<dbReference type="GO" id="GO:0051537">
    <property type="term" value="F:2 iron, 2 sulfur cluster binding"/>
    <property type="evidence" value="ECO:0007669"/>
    <property type="project" value="UniProtKB-KW"/>
</dbReference>
<keyword evidence="5" id="KW-0408">Iron</keyword>
<keyword evidence="8" id="KW-0503">Monooxygenase</keyword>
<dbReference type="Pfam" id="PF00355">
    <property type="entry name" value="Rieske"/>
    <property type="match status" value="1"/>
</dbReference>
<dbReference type="InterPro" id="IPR050584">
    <property type="entry name" value="Cholesterol_7-desaturase"/>
</dbReference>
<dbReference type="SUPFAM" id="SSF55961">
    <property type="entry name" value="Bet v1-like"/>
    <property type="match status" value="1"/>
</dbReference>
<keyword evidence="4 8" id="KW-0560">Oxidoreductase</keyword>
<keyword evidence="3" id="KW-0479">Metal-binding</keyword>
<evidence type="ECO:0000256" key="1">
    <source>
        <dbReference type="ARBA" id="ARBA00001962"/>
    </source>
</evidence>
<keyword evidence="2" id="KW-0001">2Fe-2S</keyword>
<dbReference type="GO" id="GO:0008203">
    <property type="term" value="P:cholesterol metabolic process"/>
    <property type="evidence" value="ECO:0007669"/>
    <property type="project" value="InterPro"/>
</dbReference>
<proteinExistence type="predicted"/>
<comment type="cofactor">
    <cofactor evidence="1">
        <name>Fe cation</name>
        <dbReference type="ChEBI" id="CHEBI:24875"/>
    </cofactor>
</comment>
<feature type="domain" description="Rieske" evidence="7">
    <location>
        <begin position="18"/>
        <end position="131"/>
    </location>
</feature>